<keyword evidence="1 6" id="KW-0812">Transmembrane</keyword>
<evidence type="ECO:0000256" key="4">
    <source>
        <dbReference type="ARBA" id="ARBA00023136"/>
    </source>
</evidence>
<keyword evidence="4 6" id="KW-0472">Membrane</keyword>
<keyword evidence="8" id="KW-1185">Reference proteome</keyword>
<dbReference type="EMBL" id="JACMRX010000002">
    <property type="protein sequence ID" value="KAF7994672.1"/>
    <property type="molecule type" value="Genomic_DNA"/>
</dbReference>
<keyword evidence="2" id="KW-0256">Endoplasmic reticulum</keyword>
<accession>A0A834XZW2</accession>
<protein>
    <recommendedName>
        <fullName evidence="9">Vacuolar ATPase assembly integral membrane protein VMA21 homolog</fullName>
    </recommendedName>
</protein>
<evidence type="ECO:0000256" key="5">
    <source>
        <dbReference type="ARBA" id="ARBA00023329"/>
    </source>
</evidence>
<dbReference type="GO" id="GO:0031410">
    <property type="term" value="C:cytoplasmic vesicle"/>
    <property type="evidence" value="ECO:0007669"/>
    <property type="project" value="UniProtKB-KW"/>
</dbReference>
<keyword evidence="3 6" id="KW-1133">Transmembrane helix</keyword>
<sequence length="85" mass="9460">MEQIKELSEYQVFKTVLKHSLLIIIMPILSFFCSKTFLLDGLFGMSPTSSNVYAAVIAIIVLHAALGAFIYKAYFTGKKVPAKKD</sequence>
<dbReference type="GO" id="GO:0070072">
    <property type="term" value="P:vacuolar proton-transporting V-type ATPase complex assembly"/>
    <property type="evidence" value="ECO:0007669"/>
    <property type="project" value="InterPro"/>
</dbReference>
<feature type="transmembrane region" description="Helical" evidence="6">
    <location>
        <begin position="21"/>
        <end position="39"/>
    </location>
</feature>
<reference evidence="7 8" key="1">
    <citation type="submission" date="2020-08" db="EMBL/GenBank/DDBJ databases">
        <title>Aphidius gifuensis genome sequencing and assembly.</title>
        <authorList>
            <person name="Du Z."/>
        </authorList>
    </citation>
    <scope>NUCLEOTIDE SEQUENCE [LARGE SCALE GENOMIC DNA]</scope>
    <source>
        <strain evidence="7">YNYX2018</strain>
        <tissue evidence="7">Adults</tissue>
    </source>
</reference>
<comment type="caution">
    <text evidence="7">The sequence shown here is derived from an EMBL/GenBank/DDBJ whole genome shotgun (WGS) entry which is preliminary data.</text>
</comment>
<organism evidence="7 8">
    <name type="scientific">Aphidius gifuensis</name>
    <name type="common">Parasitoid wasp</name>
    <dbReference type="NCBI Taxonomy" id="684658"/>
    <lineage>
        <taxon>Eukaryota</taxon>
        <taxon>Metazoa</taxon>
        <taxon>Ecdysozoa</taxon>
        <taxon>Arthropoda</taxon>
        <taxon>Hexapoda</taxon>
        <taxon>Insecta</taxon>
        <taxon>Pterygota</taxon>
        <taxon>Neoptera</taxon>
        <taxon>Endopterygota</taxon>
        <taxon>Hymenoptera</taxon>
        <taxon>Apocrita</taxon>
        <taxon>Ichneumonoidea</taxon>
        <taxon>Braconidae</taxon>
        <taxon>Aphidiinae</taxon>
        <taxon>Aphidius</taxon>
    </lineage>
</organism>
<dbReference type="InterPro" id="IPR019013">
    <property type="entry name" value="Vma21"/>
</dbReference>
<dbReference type="Proteomes" id="UP000639338">
    <property type="component" value="Unassembled WGS sequence"/>
</dbReference>
<evidence type="ECO:0000256" key="1">
    <source>
        <dbReference type="ARBA" id="ARBA00022692"/>
    </source>
</evidence>
<gene>
    <name evidence="7" type="ORF">HCN44_004144</name>
</gene>
<evidence type="ECO:0000313" key="8">
    <source>
        <dbReference type="Proteomes" id="UP000639338"/>
    </source>
</evidence>
<evidence type="ECO:0000313" key="7">
    <source>
        <dbReference type="EMBL" id="KAF7994672.1"/>
    </source>
</evidence>
<feature type="transmembrane region" description="Helical" evidence="6">
    <location>
        <begin position="51"/>
        <end position="74"/>
    </location>
</feature>
<dbReference type="OrthoDB" id="160405at2759"/>
<evidence type="ECO:0000256" key="6">
    <source>
        <dbReference type="SAM" id="Phobius"/>
    </source>
</evidence>
<dbReference type="PANTHER" id="PTHR31792">
    <property type="entry name" value="VACUOLAR ATPASE ASSEMBLY INTEGRAL MEMBRANE PROTEIN VMA21"/>
    <property type="match status" value="1"/>
</dbReference>
<evidence type="ECO:0008006" key="9">
    <source>
        <dbReference type="Google" id="ProtNLM"/>
    </source>
</evidence>
<name>A0A834XZW2_APHGI</name>
<proteinExistence type="predicted"/>
<keyword evidence="5" id="KW-0968">Cytoplasmic vesicle</keyword>
<evidence type="ECO:0000256" key="2">
    <source>
        <dbReference type="ARBA" id="ARBA00022824"/>
    </source>
</evidence>
<dbReference type="GO" id="GO:0005789">
    <property type="term" value="C:endoplasmic reticulum membrane"/>
    <property type="evidence" value="ECO:0007669"/>
    <property type="project" value="TreeGrafter"/>
</dbReference>
<dbReference type="AlphaFoldDB" id="A0A834XZW2"/>
<dbReference type="PANTHER" id="PTHR31792:SF6">
    <property type="entry name" value="VACUOLAR ATPASE ASSEMBLY INTEGRAL MEMBRANE PROTEIN VMA21 HOMOLOG"/>
    <property type="match status" value="1"/>
</dbReference>
<dbReference type="Pfam" id="PF09446">
    <property type="entry name" value="VMA21"/>
    <property type="match status" value="1"/>
</dbReference>
<evidence type="ECO:0000256" key="3">
    <source>
        <dbReference type="ARBA" id="ARBA00022989"/>
    </source>
</evidence>